<keyword evidence="2" id="KW-1185">Reference proteome</keyword>
<accession>A0A8K0G7V3</accession>
<proteinExistence type="predicted"/>
<sequence>MTYAKAVSKKPEQTFAIKISTKNSKDIGQVEQLLKTNIQPSKLNVPIAKVKKIKTGEVIVECINKKDVEKLKTVVDTSKELKSKEIIKGSPRVILNKIDKNLDKTKLIEVICKNNKDLIEA</sequence>
<name>A0A8K0G7V3_IGNLU</name>
<dbReference type="AlphaFoldDB" id="A0A8K0G7V3"/>
<comment type="caution">
    <text evidence="1">The sequence shown here is derived from an EMBL/GenBank/DDBJ whole genome shotgun (WGS) entry which is preliminary data.</text>
</comment>
<dbReference type="Proteomes" id="UP000801492">
    <property type="component" value="Unassembled WGS sequence"/>
</dbReference>
<reference evidence="1" key="1">
    <citation type="submission" date="2019-08" db="EMBL/GenBank/DDBJ databases">
        <title>The genome of the North American firefly Photinus pyralis.</title>
        <authorList>
            <consortium name="Photinus pyralis genome working group"/>
            <person name="Fallon T.R."/>
            <person name="Sander Lower S.E."/>
            <person name="Weng J.-K."/>
        </authorList>
    </citation>
    <scope>NUCLEOTIDE SEQUENCE</scope>
    <source>
        <strain evidence="1">TRF0915ILg1</strain>
        <tissue evidence="1">Whole body</tissue>
    </source>
</reference>
<dbReference type="OrthoDB" id="6775559at2759"/>
<protein>
    <submittedName>
        <fullName evidence="1">Uncharacterized protein</fullName>
    </submittedName>
</protein>
<dbReference type="EMBL" id="VTPC01074982">
    <property type="protein sequence ID" value="KAF2888673.1"/>
    <property type="molecule type" value="Genomic_DNA"/>
</dbReference>
<organism evidence="1 2">
    <name type="scientific">Ignelater luminosus</name>
    <name type="common">Cucubano</name>
    <name type="synonym">Pyrophorus luminosus</name>
    <dbReference type="NCBI Taxonomy" id="2038154"/>
    <lineage>
        <taxon>Eukaryota</taxon>
        <taxon>Metazoa</taxon>
        <taxon>Ecdysozoa</taxon>
        <taxon>Arthropoda</taxon>
        <taxon>Hexapoda</taxon>
        <taxon>Insecta</taxon>
        <taxon>Pterygota</taxon>
        <taxon>Neoptera</taxon>
        <taxon>Endopterygota</taxon>
        <taxon>Coleoptera</taxon>
        <taxon>Polyphaga</taxon>
        <taxon>Elateriformia</taxon>
        <taxon>Elateroidea</taxon>
        <taxon>Elateridae</taxon>
        <taxon>Agrypninae</taxon>
        <taxon>Pyrophorini</taxon>
        <taxon>Ignelater</taxon>
    </lineage>
</organism>
<gene>
    <name evidence="1" type="ORF">ILUMI_17500</name>
</gene>
<evidence type="ECO:0000313" key="1">
    <source>
        <dbReference type="EMBL" id="KAF2888673.1"/>
    </source>
</evidence>
<evidence type="ECO:0000313" key="2">
    <source>
        <dbReference type="Proteomes" id="UP000801492"/>
    </source>
</evidence>